<sequence length="71" mass="8195">MTKKSFVSQTEMRRMAEVANTEGVTIELEREGTIVRVMPFRPSRIVKPKVSREEEADASLAEWLERNGTER</sequence>
<name>A0A559SPT8_9HYPH</name>
<accession>A0A559SPT8</accession>
<evidence type="ECO:0000313" key="2">
    <source>
        <dbReference type="Proteomes" id="UP000319824"/>
    </source>
</evidence>
<reference evidence="1 2" key="1">
    <citation type="submission" date="2019-06" db="EMBL/GenBank/DDBJ databases">
        <title>Pac Bio to generate improved reference genome sequences for organisms with transposon mutant libraries (support for FEBA project).</title>
        <authorList>
            <person name="Blow M."/>
        </authorList>
    </citation>
    <scope>NUCLEOTIDE SEQUENCE [LARGE SCALE GENOMIC DNA]</scope>
    <source>
        <strain evidence="1 2">USDA 1844</strain>
    </source>
</reference>
<dbReference type="AlphaFoldDB" id="A0A559SPT8"/>
<gene>
    <name evidence="1" type="ORF">BCL32_4593</name>
</gene>
<proteinExistence type="predicted"/>
<dbReference type="Proteomes" id="UP000319824">
    <property type="component" value="Unassembled WGS sequence"/>
</dbReference>
<dbReference type="RefSeq" id="WP_022719470.1">
    <property type="nucleotide sequence ID" value="NZ_ATTQ01000071.1"/>
</dbReference>
<comment type="caution">
    <text evidence="1">The sequence shown here is derived from an EMBL/GenBank/DDBJ whole genome shotgun (WGS) entry which is preliminary data.</text>
</comment>
<dbReference type="EMBL" id="VISO01000003">
    <property type="protein sequence ID" value="TVZ64353.1"/>
    <property type="molecule type" value="Genomic_DNA"/>
</dbReference>
<evidence type="ECO:0000313" key="1">
    <source>
        <dbReference type="EMBL" id="TVZ64353.1"/>
    </source>
</evidence>
<protein>
    <submittedName>
        <fullName evidence="1">Uncharacterized protein</fullName>
    </submittedName>
</protein>
<organism evidence="1 2">
    <name type="scientific">Rhizobium mongolense USDA 1844</name>
    <dbReference type="NCBI Taxonomy" id="1079460"/>
    <lineage>
        <taxon>Bacteria</taxon>
        <taxon>Pseudomonadati</taxon>
        <taxon>Pseudomonadota</taxon>
        <taxon>Alphaproteobacteria</taxon>
        <taxon>Hyphomicrobiales</taxon>
        <taxon>Rhizobiaceae</taxon>
        <taxon>Rhizobium/Agrobacterium group</taxon>
        <taxon>Rhizobium</taxon>
    </lineage>
</organism>